<keyword evidence="4" id="KW-1185">Reference proteome</keyword>
<dbReference type="InParanoid" id="A0A5C3P9K0"/>
<proteinExistence type="predicted"/>
<dbReference type="InterPro" id="IPR011333">
    <property type="entry name" value="SKP1/BTB/POZ_sf"/>
</dbReference>
<dbReference type="AlphaFoldDB" id="A0A5C3P9K0"/>
<dbReference type="Gene3D" id="3.30.710.10">
    <property type="entry name" value="Potassium Channel Kv1.1, Chain A"/>
    <property type="match status" value="1"/>
</dbReference>
<feature type="region of interest" description="Disordered" evidence="1">
    <location>
        <begin position="1"/>
        <end position="21"/>
    </location>
</feature>
<evidence type="ECO:0000259" key="2">
    <source>
        <dbReference type="PROSITE" id="PS50097"/>
    </source>
</evidence>
<dbReference type="Proteomes" id="UP000308197">
    <property type="component" value="Unassembled WGS sequence"/>
</dbReference>
<dbReference type="PROSITE" id="PS50097">
    <property type="entry name" value="BTB"/>
    <property type="match status" value="1"/>
</dbReference>
<dbReference type="SUPFAM" id="SSF54695">
    <property type="entry name" value="POZ domain"/>
    <property type="match status" value="1"/>
</dbReference>
<dbReference type="CDD" id="cd18186">
    <property type="entry name" value="BTB_POZ_ZBTB_KLHL-like"/>
    <property type="match status" value="1"/>
</dbReference>
<organism evidence="3 4">
    <name type="scientific">Polyporus arcularius HHB13444</name>
    <dbReference type="NCBI Taxonomy" id="1314778"/>
    <lineage>
        <taxon>Eukaryota</taxon>
        <taxon>Fungi</taxon>
        <taxon>Dikarya</taxon>
        <taxon>Basidiomycota</taxon>
        <taxon>Agaricomycotina</taxon>
        <taxon>Agaricomycetes</taxon>
        <taxon>Polyporales</taxon>
        <taxon>Polyporaceae</taxon>
        <taxon>Polyporus</taxon>
    </lineage>
</organism>
<dbReference type="SMART" id="SM00225">
    <property type="entry name" value="BTB"/>
    <property type="match status" value="1"/>
</dbReference>
<sequence>MTVLQDAHPRKRQRHDKSNGAEQGVEIVERIRDEEFWFEDGSIILAARDVEFRVYKGLLANHSPVFKDMFSLPQPPTSEGALESPCPVVHLADSPEDVRCLLRVCMPDTSTNLFAHKDPTYESVASAIRLGHKYQIAPLVEHALGYLKKYYTTTWKPLKSWAPPRFRPVHAIGIVNLARLVGCDTLLPTAFIDCCQLEGALVGGLLNADGTTEHLSASDLALCFSASIYLARECVRMEMYMRRPVVSPFCRHPSQCTRTFEKKHGPDVDLAKLCRPNPFYSLHSGYLSNHGAVCVSCASMLSQRDDDEGKKLWKRLPSVIGIPSYDTGRDNAKMRSALQHTQSDAWDGLGALDSHWAP</sequence>
<evidence type="ECO:0000313" key="3">
    <source>
        <dbReference type="EMBL" id="TFK85597.1"/>
    </source>
</evidence>
<dbReference type="InterPro" id="IPR000210">
    <property type="entry name" value="BTB/POZ_dom"/>
</dbReference>
<gene>
    <name evidence="3" type="ORF">K466DRAFT_621910</name>
</gene>
<evidence type="ECO:0000313" key="4">
    <source>
        <dbReference type="Proteomes" id="UP000308197"/>
    </source>
</evidence>
<reference evidence="3 4" key="1">
    <citation type="journal article" date="2019" name="Nat. Ecol. Evol.">
        <title>Megaphylogeny resolves global patterns of mushroom evolution.</title>
        <authorList>
            <person name="Varga T."/>
            <person name="Krizsan K."/>
            <person name="Foldi C."/>
            <person name="Dima B."/>
            <person name="Sanchez-Garcia M."/>
            <person name="Sanchez-Ramirez S."/>
            <person name="Szollosi G.J."/>
            <person name="Szarkandi J.G."/>
            <person name="Papp V."/>
            <person name="Albert L."/>
            <person name="Andreopoulos W."/>
            <person name="Angelini C."/>
            <person name="Antonin V."/>
            <person name="Barry K.W."/>
            <person name="Bougher N.L."/>
            <person name="Buchanan P."/>
            <person name="Buyck B."/>
            <person name="Bense V."/>
            <person name="Catcheside P."/>
            <person name="Chovatia M."/>
            <person name="Cooper J."/>
            <person name="Damon W."/>
            <person name="Desjardin D."/>
            <person name="Finy P."/>
            <person name="Geml J."/>
            <person name="Haridas S."/>
            <person name="Hughes K."/>
            <person name="Justo A."/>
            <person name="Karasinski D."/>
            <person name="Kautmanova I."/>
            <person name="Kiss B."/>
            <person name="Kocsube S."/>
            <person name="Kotiranta H."/>
            <person name="LaButti K.M."/>
            <person name="Lechner B.E."/>
            <person name="Liimatainen K."/>
            <person name="Lipzen A."/>
            <person name="Lukacs Z."/>
            <person name="Mihaltcheva S."/>
            <person name="Morgado L.N."/>
            <person name="Niskanen T."/>
            <person name="Noordeloos M.E."/>
            <person name="Ohm R.A."/>
            <person name="Ortiz-Santana B."/>
            <person name="Ovrebo C."/>
            <person name="Racz N."/>
            <person name="Riley R."/>
            <person name="Savchenko A."/>
            <person name="Shiryaev A."/>
            <person name="Soop K."/>
            <person name="Spirin V."/>
            <person name="Szebenyi C."/>
            <person name="Tomsovsky M."/>
            <person name="Tulloss R.E."/>
            <person name="Uehling J."/>
            <person name="Grigoriev I.V."/>
            <person name="Vagvolgyi C."/>
            <person name="Papp T."/>
            <person name="Martin F.M."/>
            <person name="Miettinen O."/>
            <person name="Hibbett D.S."/>
            <person name="Nagy L.G."/>
        </authorList>
    </citation>
    <scope>NUCLEOTIDE SEQUENCE [LARGE SCALE GENOMIC DNA]</scope>
    <source>
        <strain evidence="3 4">HHB13444</strain>
    </source>
</reference>
<protein>
    <recommendedName>
        <fullName evidence="2">BTB domain-containing protein</fullName>
    </recommendedName>
</protein>
<dbReference type="Pfam" id="PF00651">
    <property type="entry name" value="BTB"/>
    <property type="match status" value="1"/>
</dbReference>
<dbReference type="EMBL" id="ML211244">
    <property type="protein sequence ID" value="TFK85597.1"/>
    <property type="molecule type" value="Genomic_DNA"/>
</dbReference>
<feature type="domain" description="BTB" evidence="2">
    <location>
        <begin position="39"/>
        <end position="103"/>
    </location>
</feature>
<name>A0A5C3P9K0_9APHY</name>
<accession>A0A5C3P9K0</accession>
<evidence type="ECO:0000256" key="1">
    <source>
        <dbReference type="SAM" id="MobiDB-lite"/>
    </source>
</evidence>